<reference evidence="12" key="1">
    <citation type="submission" date="2022-07" db="EMBL/GenBank/DDBJ databases">
        <title>Fungi with potential for degradation of polypropylene.</title>
        <authorList>
            <person name="Gostincar C."/>
        </authorList>
    </citation>
    <scope>NUCLEOTIDE SEQUENCE</scope>
    <source>
        <strain evidence="12">EXF-13308</strain>
    </source>
</reference>
<dbReference type="InterPro" id="IPR027469">
    <property type="entry name" value="Cation_efflux_TMD_sf"/>
</dbReference>
<feature type="compositionally biased region" description="Basic and acidic residues" evidence="8">
    <location>
        <begin position="143"/>
        <end position="159"/>
    </location>
</feature>
<feature type="compositionally biased region" description="Polar residues" evidence="8">
    <location>
        <begin position="160"/>
        <end position="169"/>
    </location>
</feature>
<dbReference type="SUPFAM" id="SSF161111">
    <property type="entry name" value="Cation efflux protein transmembrane domain-like"/>
    <property type="match status" value="1"/>
</dbReference>
<sequence length="382" mass="41248">MAGFTLTKKQRLIATIAVSFSFFIVELAVGFITNSLALVADAFHYLSDLIGFVVALAALLIQEREKPAPKEFTFGYQRATLLGAFFNGVFLLALSVSILVQAIERFVNLDPVENPKLVLIVGGVGLGLNILVLSFFHDHDHDHGHSHGNGHEHTHDDSHNGTLSSLNHNQHNHSKAVTKKSDRDLGMLGVLIHVIGDAINNIGVMVAAVVIWQTEGYGRYYIDPAVSVFIGIMILLSALPLTKKSGTILLQVAPQGIGFDHVKEDMESIPGIISVHELHIWRLDQQKSIASAHIVLENATMESFTQKAKDVMECLHAYGIHSATLQPELRDGSVDASVDRAVATASSTGEGGEMTRRIAGGERCQISCASASTACDTLKCCP</sequence>
<dbReference type="EMBL" id="JANBVO010000033">
    <property type="protein sequence ID" value="KAJ9137717.1"/>
    <property type="molecule type" value="Genomic_DNA"/>
</dbReference>
<keyword evidence="6 9" id="KW-1133">Transmembrane helix</keyword>
<evidence type="ECO:0000256" key="6">
    <source>
        <dbReference type="ARBA" id="ARBA00022989"/>
    </source>
</evidence>
<dbReference type="AlphaFoldDB" id="A0AA38RDR2"/>
<name>A0AA38RDR2_9PEZI</name>
<dbReference type="Gene3D" id="1.20.1510.10">
    <property type="entry name" value="Cation efflux protein transmembrane domain"/>
    <property type="match status" value="1"/>
</dbReference>
<dbReference type="InterPro" id="IPR002524">
    <property type="entry name" value="Cation_efflux"/>
</dbReference>
<evidence type="ECO:0000256" key="4">
    <source>
        <dbReference type="ARBA" id="ARBA00022692"/>
    </source>
</evidence>
<evidence type="ECO:0000256" key="8">
    <source>
        <dbReference type="SAM" id="MobiDB-lite"/>
    </source>
</evidence>
<dbReference type="InterPro" id="IPR027470">
    <property type="entry name" value="Cation_efflux_CTD"/>
</dbReference>
<dbReference type="Pfam" id="PF01545">
    <property type="entry name" value="Cation_efflux"/>
    <property type="match status" value="1"/>
</dbReference>
<accession>A0AA38RDR2</accession>
<dbReference type="Pfam" id="PF16916">
    <property type="entry name" value="ZT_dimer"/>
    <property type="match status" value="1"/>
</dbReference>
<dbReference type="GO" id="GO:0005385">
    <property type="term" value="F:zinc ion transmembrane transporter activity"/>
    <property type="evidence" value="ECO:0007669"/>
    <property type="project" value="TreeGrafter"/>
</dbReference>
<evidence type="ECO:0000313" key="12">
    <source>
        <dbReference type="EMBL" id="KAJ9137717.1"/>
    </source>
</evidence>
<feature type="transmembrane region" description="Helical" evidence="9">
    <location>
        <begin position="185"/>
        <end position="212"/>
    </location>
</feature>
<dbReference type="InterPro" id="IPR036837">
    <property type="entry name" value="Cation_efflux_CTD_sf"/>
</dbReference>
<keyword evidence="7 9" id="KW-0472">Membrane</keyword>
<feature type="domain" description="Cation efflux protein cytoplasmic" evidence="11">
    <location>
        <begin position="256"/>
        <end position="328"/>
    </location>
</feature>
<dbReference type="SUPFAM" id="SSF160240">
    <property type="entry name" value="Cation efflux protein cytoplasmic domain-like"/>
    <property type="match status" value="1"/>
</dbReference>
<keyword evidence="13" id="KW-1185">Reference proteome</keyword>
<evidence type="ECO:0000256" key="7">
    <source>
        <dbReference type="ARBA" id="ARBA00023136"/>
    </source>
</evidence>
<evidence type="ECO:0000256" key="9">
    <source>
        <dbReference type="SAM" id="Phobius"/>
    </source>
</evidence>
<evidence type="ECO:0000313" key="13">
    <source>
        <dbReference type="Proteomes" id="UP001174694"/>
    </source>
</evidence>
<dbReference type="GO" id="GO:0016020">
    <property type="term" value="C:membrane"/>
    <property type="evidence" value="ECO:0007669"/>
    <property type="project" value="UniProtKB-SubCell"/>
</dbReference>
<proteinExistence type="inferred from homology"/>
<feature type="domain" description="Cation efflux protein transmembrane" evidence="10">
    <location>
        <begin position="12"/>
        <end position="250"/>
    </location>
</feature>
<feature type="transmembrane region" description="Helical" evidence="9">
    <location>
        <begin position="81"/>
        <end position="103"/>
    </location>
</feature>
<keyword evidence="5" id="KW-0862">Zinc</keyword>
<feature type="region of interest" description="Disordered" evidence="8">
    <location>
        <begin position="143"/>
        <end position="179"/>
    </location>
</feature>
<feature type="transmembrane region" description="Helical" evidence="9">
    <location>
        <begin position="224"/>
        <end position="241"/>
    </location>
</feature>
<protein>
    <submittedName>
        <fullName evidence="12">Cation efflux system protein czcD</fullName>
    </submittedName>
</protein>
<evidence type="ECO:0000256" key="3">
    <source>
        <dbReference type="ARBA" id="ARBA00022448"/>
    </source>
</evidence>
<evidence type="ECO:0000259" key="10">
    <source>
        <dbReference type="Pfam" id="PF01545"/>
    </source>
</evidence>
<feature type="transmembrane region" description="Helical" evidence="9">
    <location>
        <begin position="12"/>
        <end position="36"/>
    </location>
</feature>
<keyword evidence="4 9" id="KW-0812">Transmembrane</keyword>
<organism evidence="12 13">
    <name type="scientific">Pleurostoma richardsiae</name>
    <dbReference type="NCBI Taxonomy" id="41990"/>
    <lineage>
        <taxon>Eukaryota</taxon>
        <taxon>Fungi</taxon>
        <taxon>Dikarya</taxon>
        <taxon>Ascomycota</taxon>
        <taxon>Pezizomycotina</taxon>
        <taxon>Sordariomycetes</taxon>
        <taxon>Sordariomycetidae</taxon>
        <taxon>Calosphaeriales</taxon>
        <taxon>Pleurostomataceae</taxon>
        <taxon>Pleurostoma</taxon>
    </lineage>
</organism>
<evidence type="ECO:0000259" key="11">
    <source>
        <dbReference type="Pfam" id="PF16916"/>
    </source>
</evidence>
<dbReference type="PANTHER" id="PTHR45820:SF5">
    <property type="entry name" value="DIFFUSION FACILITATOR FAMILY METAL ION TRANSPORTER, PUTATIVE-RELATED"/>
    <property type="match status" value="1"/>
</dbReference>
<evidence type="ECO:0000256" key="1">
    <source>
        <dbReference type="ARBA" id="ARBA00004141"/>
    </source>
</evidence>
<dbReference type="GO" id="GO:0006882">
    <property type="term" value="P:intracellular zinc ion homeostasis"/>
    <property type="evidence" value="ECO:0007669"/>
    <property type="project" value="TreeGrafter"/>
</dbReference>
<comment type="similarity">
    <text evidence="2">Belongs to the cation diffusion facilitator (CDF) transporter (TC 2.A.4) family. SLC30A subfamily.</text>
</comment>
<evidence type="ECO:0000256" key="2">
    <source>
        <dbReference type="ARBA" id="ARBA00008873"/>
    </source>
</evidence>
<dbReference type="Proteomes" id="UP001174694">
    <property type="component" value="Unassembled WGS sequence"/>
</dbReference>
<comment type="subcellular location">
    <subcellularLocation>
        <location evidence="1">Membrane</location>
        <topology evidence="1">Multi-pass membrane protein</topology>
    </subcellularLocation>
</comment>
<dbReference type="PANTHER" id="PTHR45820">
    <property type="entry name" value="FI23527P1"/>
    <property type="match status" value="1"/>
</dbReference>
<dbReference type="NCBIfam" id="TIGR01297">
    <property type="entry name" value="CDF"/>
    <property type="match status" value="1"/>
</dbReference>
<feature type="transmembrane region" description="Helical" evidence="9">
    <location>
        <begin position="42"/>
        <end position="61"/>
    </location>
</feature>
<dbReference type="InterPro" id="IPR058533">
    <property type="entry name" value="Cation_efflux_TM"/>
</dbReference>
<gene>
    <name evidence="12" type="ORF">NKR23_g8940</name>
</gene>
<comment type="caution">
    <text evidence="12">The sequence shown here is derived from an EMBL/GenBank/DDBJ whole genome shotgun (WGS) entry which is preliminary data.</text>
</comment>
<evidence type="ECO:0000256" key="5">
    <source>
        <dbReference type="ARBA" id="ARBA00022833"/>
    </source>
</evidence>
<keyword evidence="3" id="KW-0813">Transport</keyword>
<feature type="transmembrane region" description="Helical" evidence="9">
    <location>
        <begin position="115"/>
        <end position="136"/>
    </location>
</feature>